<evidence type="ECO:0000313" key="2">
    <source>
        <dbReference type="Proteomes" id="UP000198977"/>
    </source>
</evidence>
<keyword evidence="2" id="KW-1185">Reference proteome</keyword>
<dbReference type="EMBL" id="FOMW01000001">
    <property type="protein sequence ID" value="SFD47591.1"/>
    <property type="molecule type" value="Genomic_DNA"/>
</dbReference>
<sequence>MTRMHHDFGADRLHDNRRIERNIRIDQQEYLRRQVGNLAIDTLSEDTPTAPASSPERR</sequence>
<organism evidence="1 2">
    <name type="scientific">Sulfitobacter brevis</name>
    <dbReference type="NCBI Taxonomy" id="74348"/>
    <lineage>
        <taxon>Bacteria</taxon>
        <taxon>Pseudomonadati</taxon>
        <taxon>Pseudomonadota</taxon>
        <taxon>Alphaproteobacteria</taxon>
        <taxon>Rhodobacterales</taxon>
        <taxon>Roseobacteraceae</taxon>
        <taxon>Sulfitobacter</taxon>
    </lineage>
</organism>
<dbReference type="Proteomes" id="UP000198977">
    <property type="component" value="Unassembled WGS sequence"/>
</dbReference>
<dbReference type="RefSeq" id="WP_177209375.1">
    <property type="nucleotide sequence ID" value="NZ_FOMW01000001.1"/>
</dbReference>
<gene>
    <name evidence="1" type="ORF">SAMN04488523_10189</name>
</gene>
<protein>
    <submittedName>
        <fullName evidence="1">Uncharacterized protein</fullName>
    </submittedName>
</protein>
<accession>A0A1I1SMG3</accession>
<evidence type="ECO:0000313" key="1">
    <source>
        <dbReference type="EMBL" id="SFD47591.1"/>
    </source>
</evidence>
<name>A0A1I1SMG3_9RHOB</name>
<dbReference type="AlphaFoldDB" id="A0A1I1SMG3"/>
<dbReference type="STRING" id="74348.SAMN04488523_10189"/>
<reference evidence="1 2" key="1">
    <citation type="submission" date="2016-10" db="EMBL/GenBank/DDBJ databases">
        <authorList>
            <person name="de Groot N.N."/>
        </authorList>
    </citation>
    <scope>NUCLEOTIDE SEQUENCE [LARGE SCALE GENOMIC DNA]</scope>
    <source>
        <strain evidence="1 2">DSM 11443</strain>
    </source>
</reference>
<proteinExistence type="predicted"/>